<proteinExistence type="predicted"/>
<accession>A0A376D1W2</accession>
<reference evidence="2 3" key="1">
    <citation type="submission" date="2018-06" db="EMBL/GenBank/DDBJ databases">
        <authorList>
            <consortium name="Pathogen Informatics"/>
            <person name="Doyle S."/>
        </authorList>
    </citation>
    <scope>NUCLEOTIDE SEQUENCE [LARGE SCALE GENOMIC DNA]</scope>
    <source>
        <strain evidence="2 3">NCTC10289</strain>
    </source>
</reference>
<dbReference type="SUPFAM" id="SSF56300">
    <property type="entry name" value="Metallo-dependent phosphatases"/>
    <property type="match status" value="1"/>
</dbReference>
<organism evidence="2 3">
    <name type="scientific">Corynebacterium minutissimum</name>
    <dbReference type="NCBI Taxonomy" id="38301"/>
    <lineage>
        <taxon>Bacteria</taxon>
        <taxon>Bacillati</taxon>
        <taxon>Actinomycetota</taxon>
        <taxon>Actinomycetes</taxon>
        <taxon>Mycobacteriales</taxon>
        <taxon>Corynebacteriaceae</taxon>
        <taxon>Corynebacterium</taxon>
    </lineage>
</organism>
<dbReference type="GO" id="GO:0016787">
    <property type="term" value="F:hydrolase activity"/>
    <property type="evidence" value="ECO:0007669"/>
    <property type="project" value="InterPro"/>
</dbReference>
<dbReference type="PANTHER" id="PTHR30337">
    <property type="entry name" value="COMPONENT OF ATP-DEPENDENT DSDNA EXONUCLEASE"/>
    <property type="match status" value="1"/>
</dbReference>
<feature type="domain" description="Calcineurin-like phosphoesterase" evidence="1">
    <location>
        <begin position="3"/>
        <end position="171"/>
    </location>
</feature>
<dbReference type="Pfam" id="PF00149">
    <property type="entry name" value="Metallophos"/>
    <property type="match status" value="1"/>
</dbReference>
<sequence length="201" mass="21484">MASILIFADLHLGRPGAPGIEWALDVLETTDADACICLGDIIDRTADTETYVPQAQQIMARAGKLFDDAHFISGNHDVHHKLSFPSFVTVHSTDVHAFHCAGATVVTAAVAADPDPRILTFPARQGDGPHLGLLHSSVTGEFSKGVCLPTTPNQLQACGFDAWILGHVHTPHVLQDDPFIGWVGMGEAVLYDVTTASLTRL</sequence>
<dbReference type="AlphaFoldDB" id="A0A376D1W2"/>
<dbReference type="EMBL" id="UFXP01000001">
    <property type="protein sequence ID" value="STC79511.1"/>
    <property type="molecule type" value="Genomic_DNA"/>
</dbReference>
<evidence type="ECO:0000313" key="2">
    <source>
        <dbReference type="EMBL" id="STC79511.1"/>
    </source>
</evidence>
<gene>
    <name evidence="2" type="ORF">NCTC10289_01867</name>
</gene>
<dbReference type="Gene3D" id="3.60.21.10">
    <property type="match status" value="1"/>
</dbReference>
<protein>
    <submittedName>
        <fullName evidence="2">Metallophosphoesterase</fullName>
    </submittedName>
</protein>
<evidence type="ECO:0000259" key="1">
    <source>
        <dbReference type="Pfam" id="PF00149"/>
    </source>
</evidence>
<dbReference type="InterPro" id="IPR050535">
    <property type="entry name" value="DNA_Repair-Maintenance_Comp"/>
</dbReference>
<dbReference type="InterPro" id="IPR004843">
    <property type="entry name" value="Calcineurin-like_PHP"/>
</dbReference>
<evidence type="ECO:0000313" key="3">
    <source>
        <dbReference type="Proteomes" id="UP000254287"/>
    </source>
</evidence>
<dbReference type="InterPro" id="IPR029052">
    <property type="entry name" value="Metallo-depent_PP-like"/>
</dbReference>
<dbReference type="Proteomes" id="UP000254287">
    <property type="component" value="Unassembled WGS sequence"/>
</dbReference>
<dbReference type="RefSeq" id="WP_115022864.1">
    <property type="nucleotide sequence ID" value="NZ_CP069533.1"/>
</dbReference>
<name>A0A376D1W2_9CORY</name>